<evidence type="ECO:0000313" key="2">
    <source>
        <dbReference type="EMBL" id="HJC88178.1"/>
    </source>
</evidence>
<organism evidence="2 3">
    <name type="scientific">Candidatus Eisenbergiella intestinigallinarum</name>
    <dbReference type="NCBI Taxonomy" id="2838549"/>
    <lineage>
        <taxon>Bacteria</taxon>
        <taxon>Bacillati</taxon>
        <taxon>Bacillota</taxon>
        <taxon>Clostridia</taxon>
        <taxon>Lachnospirales</taxon>
        <taxon>Lachnospiraceae</taxon>
        <taxon>Eisenbergiella</taxon>
    </lineage>
</organism>
<gene>
    <name evidence="2" type="ORF">H9926_09200</name>
</gene>
<reference evidence="2" key="2">
    <citation type="submission" date="2021-04" db="EMBL/GenBank/DDBJ databases">
        <authorList>
            <person name="Gilroy R."/>
        </authorList>
    </citation>
    <scope>NUCLEOTIDE SEQUENCE</scope>
    <source>
        <strain evidence="2">ChiBcec1-1630</strain>
    </source>
</reference>
<dbReference type="AlphaFoldDB" id="A0A9D2QLA8"/>
<dbReference type="Gene3D" id="3.40.50.150">
    <property type="entry name" value="Vaccinia Virus protein VP39"/>
    <property type="match status" value="1"/>
</dbReference>
<dbReference type="InterPro" id="IPR041698">
    <property type="entry name" value="Methyltransf_25"/>
</dbReference>
<comment type="caution">
    <text evidence="2">The sequence shown here is derived from an EMBL/GenBank/DDBJ whole genome shotgun (WGS) entry which is preliminary data.</text>
</comment>
<keyword evidence="2" id="KW-0808">Transferase</keyword>
<proteinExistence type="predicted"/>
<evidence type="ECO:0000259" key="1">
    <source>
        <dbReference type="Pfam" id="PF13649"/>
    </source>
</evidence>
<keyword evidence="2" id="KW-0489">Methyltransferase</keyword>
<dbReference type="GO" id="GO:0032259">
    <property type="term" value="P:methylation"/>
    <property type="evidence" value="ECO:0007669"/>
    <property type="project" value="UniProtKB-KW"/>
</dbReference>
<dbReference type="Proteomes" id="UP000823922">
    <property type="component" value="Unassembled WGS sequence"/>
</dbReference>
<dbReference type="EMBL" id="DWVS01000230">
    <property type="protein sequence ID" value="HJC88178.1"/>
    <property type="molecule type" value="Genomic_DNA"/>
</dbReference>
<dbReference type="GO" id="GO:0008168">
    <property type="term" value="F:methyltransferase activity"/>
    <property type="evidence" value="ECO:0007669"/>
    <property type="project" value="UniProtKB-KW"/>
</dbReference>
<feature type="domain" description="Methyltransferase" evidence="1">
    <location>
        <begin position="61"/>
        <end position="131"/>
    </location>
</feature>
<accession>A0A9D2QLA8</accession>
<dbReference type="CDD" id="cd02440">
    <property type="entry name" value="AdoMet_MTases"/>
    <property type="match status" value="1"/>
</dbReference>
<reference evidence="2" key="1">
    <citation type="journal article" date="2021" name="PeerJ">
        <title>Extensive microbial diversity within the chicken gut microbiome revealed by metagenomics and culture.</title>
        <authorList>
            <person name="Gilroy R."/>
            <person name="Ravi A."/>
            <person name="Getino M."/>
            <person name="Pursley I."/>
            <person name="Horton D.L."/>
            <person name="Alikhan N.F."/>
            <person name="Baker D."/>
            <person name="Gharbi K."/>
            <person name="Hall N."/>
            <person name="Watson M."/>
            <person name="Adriaenssens E.M."/>
            <person name="Foster-Nyarko E."/>
            <person name="Jarju S."/>
            <person name="Secka A."/>
            <person name="Antonio M."/>
            <person name="Oren A."/>
            <person name="Chaudhuri R.R."/>
            <person name="La Ragione R."/>
            <person name="Hildebrand F."/>
            <person name="Pallen M.J."/>
        </authorList>
    </citation>
    <scope>NUCLEOTIDE SEQUENCE</scope>
    <source>
        <strain evidence="2">ChiBcec1-1630</strain>
    </source>
</reference>
<protein>
    <submittedName>
        <fullName evidence="2">Class I SAM-dependent methyltransferase</fullName>
    </submittedName>
</protein>
<name>A0A9D2QLA8_9FIRM</name>
<sequence>MVKRTSPEPTAVQRDAAVQAQYKTTQNLDIRISIHAKYSTNRQGFGNWIFSHYDLPADAEILELGCGTGSMWKERLPLPESGTHLLLTDFSEGMLASARTLLGEHQNLSYAVMDIQDIPCESGRFDRVIANMM</sequence>
<dbReference type="InterPro" id="IPR029063">
    <property type="entry name" value="SAM-dependent_MTases_sf"/>
</dbReference>
<dbReference type="SUPFAM" id="SSF53335">
    <property type="entry name" value="S-adenosyl-L-methionine-dependent methyltransferases"/>
    <property type="match status" value="1"/>
</dbReference>
<evidence type="ECO:0000313" key="3">
    <source>
        <dbReference type="Proteomes" id="UP000823922"/>
    </source>
</evidence>
<dbReference type="Pfam" id="PF13649">
    <property type="entry name" value="Methyltransf_25"/>
    <property type="match status" value="1"/>
</dbReference>
<feature type="non-terminal residue" evidence="2">
    <location>
        <position position="133"/>
    </location>
</feature>